<sequence length="383" mass="42533">MGGIGFNSANQNHANLVRWIDGSYKQVTPIALINNLRLIEVTRRLHKANLFGPDTLYAGHYADPTTGTIYIGFKELKEEITKNISTEVNKVEGIKVKFFSACFTLKELEDFQNKILIELKESLKEVPITYIATCIFKNSLIVGVRELKTKYTDAISNFLGRDAPVIFEKGSFEPLSKTSRYRPSLLGGIQIWTTKGNSTLGFRAVHNNGDVGFVMTGHAGWVGTQVFQPNSGVNNLVGSITVNPQGWRRSDAAFVRLVPNVVINDVIWPNRQVVGWLEYCFTPVGTWVYHEGATRDFTRVGTIRRLNVTITDHPDFGILLSQVETSFDANTGDSGGPVYIPSSGGNVQILGVIAGRSVDTGGRVYYSPIDGIWWDLNLRWRGK</sequence>
<dbReference type="InterPro" id="IPR033116">
    <property type="entry name" value="TRYPSIN_SER"/>
</dbReference>
<proteinExistence type="predicted"/>
<comment type="caution">
    <text evidence="1">The sequence shown here is derived from an EMBL/GenBank/DDBJ whole genome shotgun (WGS) entry which is preliminary data.</text>
</comment>
<reference evidence="1 2" key="1">
    <citation type="journal article" date="2021" name="bioRxiv">
        <title>Unique metabolic strategies in Hadean analogues reveal hints for primordial physiology.</title>
        <authorList>
            <person name="Nobu M.K."/>
            <person name="Nakai R."/>
            <person name="Tamazawa S."/>
            <person name="Mori H."/>
            <person name="Toyoda A."/>
            <person name="Ijiri A."/>
            <person name="Suzuki S."/>
            <person name="Kurokawa K."/>
            <person name="Kamagata Y."/>
            <person name="Tamaki H."/>
        </authorList>
    </citation>
    <scope>NUCLEOTIDE SEQUENCE [LARGE SCALE GENOMIC DNA]</scope>
    <source>
        <strain evidence="1">BS525</strain>
    </source>
</reference>
<protein>
    <recommendedName>
        <fullName evidence="3">Peptidase S1 domain-containing protein</fullName>
    </recommendedName>
</protein>
<dbReference type="Proteomes" id="UP000811545">
    <property type="component" value="Unassembled WGS sequence"/>
</dbReference>
<dbReference type="SUPFAM" id="SSF50494">
    <property type="entry name" value="Trypsin-like serine proteases"/>
    <property type="match status" value="1"/>
</dbReference>
<gene>
    <name evidence="1" type="ORF">DDT42_00839</name>
</gene>
<dbReference type="InterPro" id="IPR043504">
    <property type="entry name" value="Peptidase_S1_PA_chymotrypsin"/>
</dbReference>
<accession>A0A9E2BG48</accession>
<organism evidence="1 2">
    <name type="scientific">Psychracetigena formicireducens</name>
    <dbReference type="NCBI Taxonomy" id="2986056"/>
    <lineage>
        <taxon>Bacteria</taxon>
        <taxon>Bacillati</taxon>
        <taxon>Candidatus Lithacetigenota</taxon>
        <taxon>Candidatus Psychracetigena</taxon>
    </lineage>
</organism>
<evidence type="ECO:0000313" key="1">
    <source>
        <dbReference type="EMBL" id="MBT9144978.1"/>
    </source>
</evidence>
<dbReference type="PROSITE" id="PS00135">
    <property type="entry name" value="TRYPSIN_SER"/>
    <property type="match status" value="1"/>
</dbReference>
<dbReference type="EMBL" id="QLTW01000036">
    <property type="protein sequence ID" value="MBT9144978.1"/>
    <property type="molecule type" value="Genomic_DNA"/>
</dbReference>
<evidence type="ECO:0000313" key="2">
    <source>
        <dbReference type="Proteomes" id="UP000811545"/>
    </source>
</evidence>
<name>A0A9E2BG48_PSYF1</name>
<dbReference type="AlphaFoldDB" id="A0A9E2BG48"/>
<evidence type="ECO:0008006" key="3">
    <source>
        <dbReference type="Google" id="ProtNLM"/>
    </source>
</evidence>
<dbReference type="InterPro" id="IPR009003">
    <property type="entry name" value="Peptidase_S1_PA"/>
</dbReference>
<dbReference type="Gene3D" id="2.40.10.10">
    <property type="entry name" value="Trypsin-like serine proteases"/>
    <property type="match status" value="2"/>
</dbReference>